<evidence type="ECO:0000313" key="6">
    <source>
        <dbReference type="Proteomes" id="UP001295463"/>
    </source>
</evidence>
<dbReference type="InterPro" id="IPR036291">
    <property type="entry name" value="NAD(P)-bd_dom_sf"/>
</dbReference>
<dbReference type="CDD" id="cd12172">
    <property type="entry name" value="PGDH_like_2"/>
    <property type="match status" value="1"/>
</dbReference>
<dbReference type="Pfam" id="PF02826">
    <property type="entry name" value="2-Hacid_dh_C"/>
    <property type="match status" value="1"/>
</dbReference>
<evidence type="ECO:0000259" key="4">
    <source>
        <dbReference type="Pfam" id="PF02826"/>
    </source>
</evidence>
<evidence type="ECO:0000256" key="2">
    <source>
        <dbReference type="RuleBase" id="RU003719"/>
    </source>
</evidence>
<dbReference type="InterPro" id="IPR029753">
    <property type="entry name" value="D-isomer_DH_CS"/>
</dbReference>
<keyword evidence="6" id="KW-1185">Reference proteome</keyword>
<dbReference type="InterPro" id="IPR006140">
    <property type="entry name" value="D-isomer_DH_NAD-bd"/>
</dbReference>
<reference evidence="5 6" key="1">
    <citation type="submission" date="2022-03" db="EMBL/GenBank/DDBJ databases">
        <authorList>
            <person name="Koch H."/>
        </authorList>
    </citation>
    <scope>NUCLEOTIDE SEQUENCE [LARGE SCALE GENOMIC DNA]</scope>
    <source>
        <strain evidence="5 6">G1</strain>
    </source>
</reference>
<dbReference type="PANTHER" id="PTHR10996:SF283">
    <property type="entry name" value="GLYOXYLATE_HYDROXYPYRUVATE REDUCTASE B"/>
    <property type="match status" value="1"/>
</dbReference>
<dbReference type="PROSITE" id="PS00671">
    <property type="entry name" value="D_2_HYDROXYACID_DH_3"/>
    <property type="match status" value="1"/>
</dbReference>
<dbReference type="RefSeq" id="WP_305730915.1">
    <property type="nucleotide sequence ID" value="NZ_OW150024.1"/>
</dbReference>
<evidence type="ECO:0000256" key="1">
    <source>
        <dbReference type="ARBA" id="ARBA00023002"/>
    </source>
</evidence>
<proteinExistence type="inferred from homology"/>
<dbReference type="SUPFAM" id="SSF51735">
    <property type="entry name" value="NAD(P)-binding Rossmann-fold domains"/>
    <property type="match status" value="1"/>
</dbReference>
<organism evidence="5 6">
    <name type="scientific">Trichlorobacter ammonificans</name>
    <dbReference type="NCBI Taxonomy" id="2916410"/>
    <lineage>
        <taxon>Bacteria</taxon>
        <taxon>Pseudomonadati</taxon>
        <taxon>Thermodesulfobacteriota</taxon>
        <taxon>Desulfuromonadia</taxon>
        <taxon>Geobacterales</taxon>
        <taxon>Geobacteraceae</taxon>
        <taxon>Trichlorobacter</taxon>
    </lineage>
</organism>
<dbReference type="EMBL" id="OW150024">
    <property type="protein sequence ID" value="CAH2029938.1"/>
    <property type="molecule type" value="Genomic_DNA"/>
</dbReference>
<gene>
    <name evidence="5" type="ORF">GEAMG1_0116</name>
</gene>
<feature type="domain" description="D-isomer specific 2-hydroxyacid dehydrogenase NAD-binding" evidence="4">
    <location>
        <begin position="113"/>
        <end position="287"/>
    </location>
</feature>
<comment type="similarity">
    <text evidence="2">Belongs to the D-isomer specific 2-hydroxyacid dehydrogenase family.</text>
</comment>
<name>A0ABM9D3W6_9BACT</name>
<sequence length="320" mass="34964">MTCNVLISAPYLQPYLDRFLPVLEKRGITPVVPQVRERLEENELLGLIGNIDGVVCGDDRFTRRVLESAKKLRVISKWGTGIDSIDQTACRELGIALCNTPNAFSEPVADSVFAYMLCFARRTPWMHEAMRKGVWEKIPGFALREATLGVIGVGNVGKAVIRRAVGFGMKILGNDVTEVDVDFISQHRVRMVTLSELLATADVISVNCDLNPTSHHLLSTEQFSAMKPNALVINTARGPIIDEPALVAALQNGKIGGVGLDVFEVEPLPPNSPLRSIHNALLAPHNANSSPEAWERVHINTLNNLFNELGLPEIAPGELP</sequence>
<accession>A0ABM9D3W6</accession>
<dbReference type="Proteomes" id="UP001295463">
    <property type="component" value="Chromosome"/>
</dbReference>
<evidence type="ECO:0000259" key="3">
    <source>
        <dbReference type="Pfam" id="PF00389"/>
    </source>
</evidence>
<feature type="domain" description="D-isomer specific 2-hydroxyacid dehydrogenase catalytic" evidence="3">
    <location>
        <begin position="22"/>
        <end position="305"/>
    </location>
</feature>
<protein>
    <submittedName>
        <fullName evidence="5">D-3-phosphoglycerate dehydrogenase</fullName>
    </submittedName>
</protein>
<dbReference type="SUPFAM" id="SSF52283">
    <property type="entry name" value="Formate/glycerate dehydrogenase catalytic domain-like"/>
    <property type="match status" value="1"/>
</dbReference>
<keyword evidence="1 2" id="KW-0560">Oxidoreductase</keyword>
<dbReference type="InterPro" id="IPR050223">
    <property type="entry name" value="D-isomer_2-hydroxyacid_DH"/>
</dbReference>
<dbReference type="PANTHER" id="PTHR10996">
    <property type="entry name" value="2-HYDROXYACID DEHYDROGENASE-RELATED"/>
    <property type="match status" value="1"/>
</dbReference>
<dbReference type="Gene3D" id="3.40.50.720">
    <property type="entry name" value="NAD(P)-binding Rossmann-like Domain"/>
    <property type="match status" value="2"/>
</dbReference>
<evidence type="ECO:0000313" key="5">
    <source>
        <dbReference type="EMBL" id="CAH2029938.1"/>
    </source>
</evidence>
<dbReference type="Pfam" id="PF00389">
    <property type="entry name" value="2-Hacid_dh"/>
    <property type="match status" value="1"/>
</dbReference>
<dbReference type="InterPro" id="IPR006139">
    <property type="entry name" value="D-isomer_2_OHA_DH_cat_dom"/>
</dbReference>